<proteinExistence type="inferred from homology"/>
<dbReference type="InterPro" id="IPR005825">
    <property type="entry name" value="Ribosomal_uL24_CS"/>
</dbReference>
<evidence type="ECO:0000256" key="5">
    <source>
        <dbReference type="ARBA" id="ARBA00023274"/>
    </source>
</evidence>
<dbReference type="GO" id="GO:1990904">
    <property type="term" value="C:ribonucleoprotein complex"/>
    <property type="evidence" value="ECO:0007669"/>
    <property type="project" value="UniProtKB-KW"/>
</dbReference>
<dbReference type="InterPro" id="IPR005824">
    <property type="entry name" value="KOW"/>
</dbReference>
<comment type="subunit">
    <text evidence="8">Part of the 50S ribosomal subunit.</text>
</comment>
<dbReference type="EMBL" id="OBEN01000017">
    <property type="protein sequence ID" value="SNZ16954.1"/>
    <property type="molecule type" value="Genomic_DNA"/>
</dbReference>
<evidence type="ECO:0000256" key="7">
    <source>
        <dbReference type="ARBA" id="ARBA00058688"/>
    </source>
</evidence>
<evidence type="ECO:0000256" key="1">
    <source>
        <dbReference type="ARBA" id="ARBA00010618"/>
    </source>
</evidence>
<dbReference type="NCBIfam" id="TIGR01079">
    <property type="entry name" value="rplX_bact"/>
    <property type="match status" value="1"/>
</dbReference>
<dbReference type="RefSeq" id="WP_096603566.1">
    <property type="nucleotide sequence ID" value="NZ_OBEN01000017.1"/>
</dbReference>
<dbReference type="GO" id="GO:0019843">
    <property type="term" value="F:rRNA binding"/>
    <property type="evidence" value="ECO:0007669"/>
    <property type="project" value="UniProtKB-UniRule"/>
</dbReference>
<dbReference type="PROSITE" id="PS01108">
    <property type="entry name" value="RIBOSOMAL_L24"/>
    <property type="match status" value="1"/>
</dbReference>
<evidence type="ECO:0000256" key="9">
    <source>
        <dbReference type="RuleBase" id="RU003477"/>
    </source>
</evidence>
<keyword evidence="5 8" id="KW-0687">Ribonucleoprotein</keyword>
<evidence type="ECO:0000256" key="6">
    <source>
        <dbReference type="ARBA" id="ARBA00035206"/>
    </source>
</evidence>
<dbReference type="GO" id="GO:0003735">
    <property type="term" value="F:structural constituent of ribosome"/>
    <property type="evidence" value="ECO:0007669"/>
    <property type="project" value="InterPro"/>
</dbReference>
<dbReference type="Proteomes" id="UP000218627">
    <property type="component" value="Unassembled WGS sequence"/>
</dbReference>
<keyword evidence="3 8" id="KW-0694">RNA-binding</keyword>
<comment type="function">
    <text evidence="8">One of two assembly initiator proteins, it binds directly to the 5'-end of the 23S rRNA, where it nucleates assembly of the 50S subunit.</text>
</comment>
<keyword evidence="4 8" id="KW-0689">Ribosomal protein</keyword>
<accession>A0A285P5G0</accession>
<dbReference type="SUPFAM" id="SSF50104">
    <property type="entry name" value="Translation proteins SH3-like domain"/>
    <property type="match status" value="1"/>
</dbReference>
<dbReference type="InterPro" id="IPR003256">
    <property type="entry name" value="Ribosomal_uL24"/>
</dbReference>
<dbReference type="InterPro" id="IPR041988">
    <property type="entry name" value="Ribosomal_uL24_KOW"/>
</dbReference>
<dbReference type="GO" id="GO:0006412">
    <property type="term" value="P:translation"/>
    <property type="evidence" value="ECO:0007669"/>
    <property type="project" value="UniProtKB-UniRule"/>
</dbReference>
<dbReference type="InterPro" id="IPR008991">
    <property type="entry name" value="Translation_prot_SH3-like_sf"/>
</dbReference>
<dbReference type="CDD" id="cd06089">
    <property type="entry name" value="KOW_RPL26"/>
    <property type="match status" value="1"/>
</dbReference>
<keyword evidence="2 8" id="KW-0699">rRNA-binding</keyword>
<comment type="function">
    <text evidence="7 8">One of the proteins that surrounds the polypeptide exit tunnel on the outside of the subunit.</text>
</comment>
<keyword evidence="12" id="KW-1185">Reference proteome</keyword>
<dbReference type="GO" id="GO:0005840">
    <property type="term" value="C:ribosome"/>
    <property type="evidence" value="ECO:0007669"/>
    <property type="project" value="UniProtKB-KW"/>
</dbReference>
<dbReference type="Pfam" id="PF00467">
    <property type="entry name" value="KOW"/>
    <property type="match status" value="1"/>
</dbReference>
<dbReference type="InterPro" id="IPR057264">
    <property type="entry name" value="Ribosomal_uL24_C"/>
</dbReference>
<evidence type="ECO:0000256" key="2">
    <source>
        <dbReference type="ARBA" id="ARBA00022730"/>
    </source>
</evidence>
<organism evidence="11 12">
    <name type="scientific">Hydrogenobacter hydrogenophilus</name>
    <dbReference type="NCBI Taxonomy" id="35835"/>
    <lineage>
        <taxon>Bacteria</taxon>
        <taxon>Pseudomonadati</taxon>
        <taxon>Aquificota</taxon>
        <taxon>Aquificia</taxon>
        <taxon>Aquificales</taxon>
        <taxon>Aquificaceae</taxon>
        <taxon>Hydrogenobacter</taxon>
    </lineage>
</organism>
<evidence type="ECO:0000256" key="4">
    <source>
        <dbReference type="ARBA" id="ARBA00022980"/>
    </source>
</evidence>
<evidence type="ECO:0000259" key="10">
    <source>
        <dbReference type="SMART" id="SM00739"/>
    </source>
</evidence>
<feature type="domain" description="KOW" evidence="10">
    <location>
        <begin position="4"/>
        <end position="31"/>
    </location>
</feature>
<dbReference type="Pfam" id="PF17136">
    <property type="entry name" value="ribosomal_L24"/>
    <property type="match status" value="1"/>
</dbReference>
<name>A0A285P5G0_9AQUI</name>
<evidence type="ECO:0000313" key="11">
    <source>
        <dbReference type="EMBL" id="SNZ16954.1"/>
    </source>
</evidence>
<dbReference type="AlphaFoldDB" id="A0A285P5G0"/>
<evidence type="ECO:0000313" key="12">
    <source>
        <dbReference type="Proteomes" id="UP000218627"/>
    </source>
</evidence>
<dbReference type="PANTHER" id="PTHR12903">
    <property type="entry name" value="MITOCHONDRIAL RIBOSOMAL PROTEIN L24"/>
    <property type="match status" value="1"/>
</dbReference>
<evidence type="ECO:0000256" key="3">
    <source>
        <dbReference type="ARBA" id="ARBA00022884"/>
    </source>
</evidence>
<dbReference type="OrthoDB" id="9807419at2"/>
<sequence>MALKIKKGDTVVVLRGKERGKTGEVIKVLREENRVIVKDVNIVKKHVKGIPNVREGGIYEMEAPIHISNVMLLCPKCNKPTRVGFRIQREGNELKKYRYCKKCNENIDVIRTKERVKA</sequence>
<evidence type="ECO:0000256" key="8">
    <source>
        <dbReference type="HAMAP-Rule" id="MF_01326"/>
    </source>
</evidence>
<dbReference type="SMART" id="SM00739">
    <property type="entry name" value="KOW"/>
    <property type="match status" value="1"/>
</dbReference>
<reference evidence="12" key="1">
    <citation type="submission" date="2017-09" db="EMBL/GenBank/DDBJ databases">
        <authorList>
            <person name="Varghese N."/>
            <person name="Submissions S."/>
        </authorList>
    </citation>
    <scope>NUCLEOTIDE SEQUENCE [LARGE SCALE GENOMIC DNA]</scope>
    <source>
        <strain evidence="12">DSM 2913</strain>
    </source>
</reference>
<comment type="similarity">
    <text evidence="1 8 9">Belongs to the universal ribosomal protein uL24 family.</text>
</comment>
<dbReference type="Gene3D" id="2.30.30.30">
    <property type="match status" value="1"/>
</dbReference>
<dbReference type="InterPro" id="IPR014722">
    <property type="entry name" value="Rib_uL2_dom2"/>
</dbReference>
<dbReference type="FunFam" id="2.30.30.30:FF:000004">
    <property type="entry name" value="50S ribosomal protein L24"/>
    <property type="match status" value="1"/>
</dbReference>
<gene>
    <name evidence="8" type="primary">rplX</name>
    <name evidence="11" type="ORF">SAMN06265353_1747</name>
</gene>
<protein>
    <recommendedName>
        <fullName evidence="6 8">Large ribosomal subunit protein uL24</fullName>
    </recommendedName>
</protein>
<dbReference type="HAMAP" id="MF_01326_B">
    <property type="entry name" value="Ribosomal_uL24_B"/>
    <property type="match status" value="1"/>
</dbReference>